<sequence length="280" mass="31611">MRFTFFICLLLTAFRFQDTLPKEAITQMIATEKAFAKMALDKNTPAAFLYFLAPDGVVFEKGMPQNGLEVWKNKKPQGLLQWQPIYAGMALSGDLGYSIGNWQASANEQAPASATGTFVTLWQKQNTGDWRVRADIGVAHKANPNQALKERFSTFKPSSNSVIQAERFVFMKDFYYWKNAQTALNPHEPHLSEKVLLIRDNYLPIEGKANAVAFLQKNYQKKLIYTGLKTIVSQATDFACVYGSISGKATDKDIKGSFLRVWQQESNNTWKIVVDVETIQ</sequence>
<dbReference type="InterPro" id="IPR032710">
    <property type="entry name" value="NTF2-like_dom_sf"/>
</dbReference>
<evidence type="ECO:0000313" key="2">
    <source>
        <dbReference type="Proteomes" id="UP001236507"/>
    </source>
</evidence>
<dbReference type="Proteomes" id="UP001236507">
    <property type="component" value="Unassembled WGS sequence"/>
</dbReference>
<dbReference type="SUPFAM" id="SSF54427">
    <property type="entry name" value="NTF2-like"/>
    <property type="match status" value="2"/>
</dbReference>
<proteinExistence type="predicted"/>
<protein>
    <recommendedName>
        <fullName evidence="3">Nuclear transport factor 2 family protein</fullName>
    </recommendedName>
</protein>
<dbReference type="Gene3D" id="3.10.450.50">
    <property type="match status" value="2"/>
</dbReference>
<gene>
    <name evidence="1" type="ORF">QM524_14190</name>
</gene>
<evidence type="ECO:0008006" key="3">
    <source>
        <dbReference type="Google" id="ProtNLM"/>
    </source>
</evidence>
<dbReference type="RefSeq" id="WP_283345092.1">
    <property type="nucleotide sequence ID" value="NZ_JASHIF010000011.1"/>
</dbReference>
<reference evidence="1 2" key="1">
    <citation type="submission" date="2023-05" db="EMBL/GenBank/DDBJ databases">
        <title>Novel species of genus Flectobacillus isolated from stream in China.</title>
        <authorList>
            <person name="Lu H."/>
        </authorList>
    </citation>
    <scope>NUCLEOTIDE SEQUENCE [LARGE SCALE GENOMIC DNA]</scope>
    <source>
        <strain evidence="1 2">KCTC 42575</strain>
    </source>
</reference>
<name>A0ABT6Y9U6_9BACT</name>
<dbReference type="EMBL" id="JASHIF010000011">
    <property type="protein sequence ID" value="MDI9860358.1"/>
    <property type="molecule type" value="Genomic_DNA"/>
</dbReference>
<accession>A0ABT6Y9U6</accession>
<comment type="caution">
    <text evidence="1">The sequence shown here is derived from an EMBL/GenBank/DDBJ whole genome shotgun (WGS) entry which is preliminary data.</text>
</comment>
<organism evidence="1 2">
    <name type="scientific">Flectobacillus roseus</name>
    <dbReference type="NCBI Taxonomy" id="502259"/>
    <lineage>
        <taxon>Bacteria</taxon>
        <taxon>Pseudomonadati</taxon>
        <taxon>Bacteroidota</taxon>
        <taxon>Cytophagia</taxon>
        <taxon>Cytophagales</taxon>
        <taxon>Flectobacillaceae</taxon>
        <taxon>Flectobacillus</taxon>
    </lineage>
</organism>
<evidence type="ECO:0000313" key="1">
    <source>
        <dbReference type="EMBL" id="MDI9860358.1"/>
    </source>
</evidence>
<keyword evidence="2" id="KW-1185">Reference proteome</keyword>